<dbReference type="Proteomes" id="UP000237755">
    <property type="component" value="Unassembled WGS sequence"/>
</dbReference>
<sequence length="203" mass="20733">MRVARACHHRTVSTADIPPAPTAQAKYQVRFDWGVAGAARIAPGADVVVWVDVLGPDLQHTGGHERSGILDLLPTGIPVLGAGFATAAATARWITDLQHRLGRRAMIAILAAGEPEHGAVRFAVEDQLAAGAVIDALATLGTDYCSPEAAASCAAFTGLRGAVAHLLTASASAQQLVAAGVAPALIRAAGALDTEEQALLLRG</sequence>
<evidence type="ECO:0000313" key="2">
    <source>
        <dbReference type="Proteomes" id="UP000237755"/>
    </source>
</evidence>
<gene>
    <name evidence="1" type="ORF">GY24_03020</name>
</gene>
<protein>
    <recommendedName>
        <fullName evidence="3">2-phosphosulfolactate phosphatase</fullName>
    </recommendedName>
</protein>
<dbReference type="SUPFAM" id="SSF142823">
    <property type="entry name" value="ComB-like"/>
    <property type="match status" value="1"/>
</dbReference>
<dbReference type="InterPro" id="IPR036702">
    <property type="entry name" value="ComB-like_sf"/>
</dbReference>
<evidence type="ECO:0000313" key="1">
    <source>
        <dbReference type="EMBL" id="PPL20110.1"/>
    </source>
</evidence>
<organism evidence="1 2">
    <name type="scientific">Microterricola pindariensis</name>
    <dbReference type="NCBI Taxonomy" id="478010"/>
    <lineage>
        <taxon>Bacteria</taxon>
        <taxon>Bacillati</taxon>
        <taxon>Actinomycetota</taxon>
        <taxon>Actinomycetes</taxon>
        <taxon>Micrococcales</taxon>
        <taxon>Microbacteriaceae</taxon>
        <taxon>Microterricola</taxon>
    </lineage>
</organism>
<accession>A0ABX5AYZ0</accession>
<proteinExistence type="predicted"/>
<comment type="caution">
    <text evidence="1">The sequence shown here is derived from an EMBL/GenBank/DDBJ whole genome shotgun (WGS) entry which is preliminary data.</text>
</comment>
<evidence type="ECO:0008006" key="3">
    <source>
        <dbReference type="Google" id="ProtNLM"/>
    </source>
</evidence>
<dbReference type="Gene3D" id="3.90.1560.10">
    <property type="entry name" value="ComB-like"/>
    <property type="match status" value="1"/>
</dbReference>
<keyword evidence="2" id="KW-1185">Reference proteome</keyword>
<dbReference type="EMBL" id="MPZN01000005">
    <property type="protein sequence ID" value="PPL20110.1"/>
    <property type="molecule type" value="Genomic_DNA"/>
</dbReference>
<name>A0ABX5AYZ0_9MICO</name>
<reference evidence="1 2" key="1">
    <citation type="journal article" date="2008" name="Int. J. Syst. Evol. Microbiol.">
        <title>Leifsonia pindariensis sp. nov., isolated from the Pindari glacier of the Indian Himalayas, and emended description of the genus Leifsonia.</title>
        <authorList>
            <person name="Reddy G.S."/>
            <person name="Prabagaran S.R."/>
            <person name="Shivaji S."/>
        </authorList>
    </citation>
    <scope>NUCLEOTIDE SEQUENCE [LARGE SCALE GENOMIC DNA]</scope>
    <source>
        <strain evidence="1 2">PON 10</strain>
    </source>
</reference>